<dbReference type="AlphaFoldDB" id="A0A328KRK5"/>
<evidence type="ECO:0000256" key="8">
    <source>
        <dbReference type="RuleBase" id="RU362118"/>
    </source>
</evidence>
<dbReference type="InterPro" id="IPR000277">
    <property type="entry name" value="Cys/Met-Metab_PyrdxlP-dep_enz"/>
</dbReference>
<sequence length="425" mass="45992">MSNTHRFETKALHAAQSVGQEKSRAVPIHQTTSYLFDDTQDGAEKFALSKPGNIYTRLNNPTQTVFESRIAALEGGTAGLAVASGMAAISYTIQTLAQVGDHIASSSSIYGGTYTYLSQQVKNIGLKTSFFDINDVQSIKDSLEPETKLIFIESIGNPTGSIPDIEVIAEIAHEHGIPLVVDNTFPSPYLLNPIKFGADIVIHSATKFIGGHGTSIGGVIVESGQFDWTQNNKFPLLSEPDDSYHGLIFAEAVPDAAFTTKIRAGLLRDTGAAISPFNAFLLLQGVESLHVRVERHVENTEAVAQFLANHEKVEWVDYAGLTDSPYYELKQKYLPKGAGSVFTFGVKGGYDKAVEFIEALELFSLLANVGDAKSLVVHPASMTHSQLTEEELKSGGIYPETIRVSIGIENVDDIIDDLTQALAKI</sequence>
<dbReference type="RefSeq" id="WP_112790045.1">
    <property type="nucleotide sequence ID" value="NZ_NAQV01000014.1"/>
</dbReference>
<dbReference type="NCBIfam" id="TIGR01326">
    <property type="entry name" value="OAH_OAS_sulfhy"/>
    <property type="match status" value="1"/>
</dbReference>
<name>A0A328KRK5_9LACT</name>
<proteinExistence type="inferred from homology"/>
<dbReference type="InterPro" id="IPR006235">
    <property type="entry name" value="OAc-hSer/O-AcSer_sulfhydrylase"/>
</dbReference>
<comment type="caution">
    <text evidence="9">The sequence shown here is derived from an EMBL/GenBank/DDBJ whole genome shotgun (WGS) entry which is preliminary data.</text>
</comment>
<evidence type="ECO:0000256" key="7">
    <source>
        <dbReference type="PIRSR" id="PIRSR001434-2"/>
    </source>
</evidence>
<protein>
    <recommendedName>
        <fullName evidence="6">O-succinylhomoserine sulfhydrylase</fullName>
    </recommendedName>
</protein>
<reference evidence="9 10" key="1">
    <citation type="submission" date="2017-03" db="EMBL/GenBank/DDBJ databases">
        <title>wgs assembly of Dolosigranulum pigrum KPL CDC strains.</title>
        <authorList>
            <person name="Brugger S.D."/>
            <person name="Pettigrew M."/>
            <person name="Kong Y."/>
            <person name="Lemon K.P."/>
        </authorList>
    </citation>
    <scope>NUCLEOTIDE SEQUENCE [LARGE SCALE GENOMIC DNA]</scope>
    <source>
        <strain evidence="9 10">KPL1931_CDC4294-98</strain>
    </source>
</reference>
<comment type="cofactor">
    <cofactor evidence="1 8">
        <name>pyridoxal 5'-phosphate</name>
        <dbReference type="ChEBI" id="CHEBI:597326"/>
    </cofactor>
</comment>
<dbReference type="FunFam" id="3.40.640.10:FF:000035">
    <property type="entry name" value="O-succinylhomoserine sulfhydrylase"/>
    <property type="match status" value="1"/>
</dbReference>
<dbReference type="GO" id="GO:0006535">
    <property type="term" value="P:cysteine biosynthetic process from serine"/>
    <property type="evidence" value="ECO:0007669"/>
    <property type="project" value="TreeGrafter"/>
</dbReference>
<dbReference type="GO" id="GO:0003961">
    <property type="term" value="F:O-acetylhomoserine aminocarboxypropyltransferase activity"/>
    <property type="evidence" value="ECO:0007669"/>
    <property type="project" value="TreeGrafter"/>
</dbReference>
<comment type="subunit">
    <text evidence="2">Homotetramer.</text>
</comment>
<comment type="similarity">
    <text evidence="5">Belongs to the trans-sulfuration enzymes family. MetZ subfamily.</text>
</comment>
<dbReference type="PANTHER" id="PTHR43797">
    <property type="entry name" value="HOMOCYSTEINE/CYSTEINE SYNTHASE"/>
    <property type="match status" value="1"/>
</dbReference>
<dbReference type="EMBL" id="NAQV01000014">
    <property type="protein sequence ID" value="RAN63613.1"/>
    <property type="molecule type" value="Genomic_DNA"/>
</dbReference>
<evidence type="ECO:0000256" key="4">
    <source>
        <dbReference type="ARBA" id="ARBA00022898"/>
    </source>
</evidence>
<evidence type="ECO:0000313" key="9">
    <source>
        <dbReference type="EMBL" id="RAN63613.1"/>
    </source>
</evidence>
<evidence type="ECO:0000313" key="10">
    <source>
        <dbReference type="Proteomes" id="UP000249099"/>
    </source>
</evidence>
<dbReference type="PANTHER" id="PTHR43797:SF2">
    <property type="entry name" value="HOMOCYSTEINE_CYSTEINE SYNTHASE"/>
    <property type="match status" value="1"/>
</dbReference>
<dbReference type="FunFam" id="3.90.1150.10:FF:000033">
    <property type="entry name" value="Cystathionine gamma-synthase"/>
    <property type="match status" value="1"/>
</dbReference>
<evidence type="ECO:0000256" key="6">
    <source>
        <dbReference type="ARBA" id="ARBA00071157"/>
    </source>
</evidence>
<evidence type="ECO:0000256" key="5">
    <source>
        <dbReference type="ARBA" id="ARBA00060995"/>
    </source>
</evidence>
<dbReference type="InterPro" id="IPR015424">
    <property type="entry name" value="PyrdxlP-dep_Trfase"/>
</dbReference>
<dbReference type="InterPro" id="IPR054542">
    <property type="entry name" value="Cys_met_metab_PP"/>
</dbReference>
<dbReference type="GO" id="GO:0004124">
    <property type="term" value="F:cysteine synthase activity"/>
    <property type="evidence" value="ECO:0007669"/>
    <property type="project" value="TreeGrafter"/>
</dbReference>
<dbReference type="PROSITE" id="PS00868">
    <property type="entry name" value="CYS_MET_METAB_PP"/>
    <property type="match status" value="1"/>
</dbReference>
<dbReference type="InterPro" id="IPR015422">
    <property type="entry name" value="PyrdxlP-dep_Trfase_small"/>
</dbReference>
<dbReference type="Proteomes" id="UP000249099">
    <property type="component" value="Unassembled WGS sequence"/>
</dbReference>
<evidence type="ECO:0000256" key="1">
    <source>
        <dbReference type="ARBA" id="ARBA00001933"/>
    </source>
</evidence>
<dbReference type="PIRSF" id="PIRSF001434">
    <property type="entry name" value="CGS"/>
    <property type="match status" value="1"/>
</dbReference>
<dbReference type="SUPFAM" id="SSF53383">
    <property type="entry name" value="PLP-dependent transferases"/>
    <property type="match status" value="1"/>
</dbReference>
<evidence type="ECO:0000256" key="2">
    <source>
        <dbReference type="ARBA" id="ARBA00011881"/>
    </source>
</evidence>
<dbReference type="Gene3D" id="3.40.640.10">
    <property type="entry name" value="Type I PLP-dependent aspartate aminotransferase-like (Major domain)"/>
    <property type="match status" value="1"/>
</dbReference>
<dbReference type="GO" id="GO:0071269">
    <property type="term" value="P:L-homocysteine biosynthetic process"/>
    <property type="evidence" value="ECO:0007669"/>
    <property type="project" value="TreeGrafter"/>
</dbReference>
<feature type="modified residue" description="N6-(pyridoxal phosphate)lysine" evidence="7">
    <location>
        <position position="207"/>
    </location>
</feature>
<organism evidence="9 10">
    <name type="scientific">Dolosigranulum pigrum</name>
    <dbReference type="NCBI Taxonomy" id="29394"/>
    <lineage>
        <taxon>Bacteria</taxon>
        <taxon>Bacillati</taxon>
        <taxon>Bacillota</taxon>
        <taxon>Bacilli</taxon>
        <taxon>Lactobacillales</taxon>
        <taxon>Carnobacteriaceae</taxon>
        <taxon>Dolosigranulum</taxon>
    </lineage>
</organism>
<dbReference type="Gene3D" id="3.90.1150.10">
    <property type="entry name" value="Aspartate Aminotransferase, domain 1"/>
    <property type="match status" value="1"/>
</dbReference>
<evidence type="ECO:0000256" key="3">
    <source>
        <dbReference type="ARBA" id="ARBA00022679"/>
    </source>
</evidence>
<keyword evidence="4 7" id="KW-0663">Pyridoxal phosphate</keyword>
<dbReference type="GO" id="GO:0019346">
    <property type="term" value="P:transsulfuration"/>
    <property type="evidence" value="ECO:0007669"/>
    <property type="project" value="InterPro"/>
</dbReference>
<dbReference type="GO" id="GO:0030170">
    <property type="term" value="F:pyridoxal phosphate binding"/>
    <property type="evidence" value="ECO:0007669"/>
    <property type="project" value="InterPro"/>
</dbReference>
<dbReference type="CDD" id="cd00614">
    <property type="entry name" value="CGS_like"/>
    <property type="match status" value="1"/>
</dbReference>
<accession>A0A328KRK5</accession>
<dbReference type="GO" id="GO:0005737">
    <property type="term" value="C:cytoplasm"/>
    <property type="evidence" value="ECO:0007669"/>
    <property type="project" value="TreeGrafter"/>
</dbReference>
<keyword evidence="3 9" id="KW-0808">Transferase</keyword>
<gene>
    <name evidence="9" type="ORF">B8A44_04535</name>
</gene>
<dbReference type="Pfam" id="PF01053">
    <property type="entry name" value="Cys_Met_Meta_PP"/>
    <property type="match status" value="1"/>
</dbReference>
<dbReference type="InterPro" id="IPR015421">
    <property type="entry name" value="PyrdxlP-dep_Trfase_major"/>
</dbReference>